<dbReference type="OrthoDB" id="3561681at2759"/>
<organism evidence="1 2">
    <name type="scientific">Microdochium bolleyi</name>
    <dbReference type="NCBI Taxonomy" id="196109"/>
    <lineage>
        <taxon>Eukaryota</taxon>
        <taxon>Fungi</taxon>
        <taxon>Dikarya</taxon>
        <taxon>Ascomycota</taxon>
        <taxon>Pezizomycotina</taxon>
        <taxon>Sordariomycetes</taxon>
        <taxon>Xylariomycetidae</taxon>
        <taxon>Xylariales</taxon>
        <taxon>Microdochiaceae</taxon>
        <taxon>Microdochium</taxon>
    </lineage>
</organism>
<sequence>MTGKGTQQYEAWIYNVRTSNAWKSDHAMTITYFPHNGLIFGVVFGCQAATEAEIIKRLTLAGADALHPLLPPGF</sequence>
<dbReference type="STRING" id="196109.A0A136IJ19"/>
<protein>
    <submittedName>
        <fullName evidence="1">Uncharacterized protein</fullName>
    </submittedName>
</protein>
<evidence type="ECO:0000313" key="2">
    <source>
        <dbReference type="Proteomes" id="UP000070501"/>
    </source>
</evidence>
<dbReference type="Proteomes" id="UP000070501">
    <property type="component" value="Unassembled WGS sequence"/>
</dbReference>
<name>A0A136IJ19_9PEZI</name>
<gene>
    <name evidence="1" type="ORF">Micbo1qcDRAFT_210310</name>
</gene>
<proteinExistence type="predicted"/>
<dbReference type="EMBL" id="KQ964306">
    <property type="protein sequence ID" value="KXJ84975.1"/>
    <property type="molecule type" value="Genomic_DNA"/>
</dbReference>
<keyword evidence="2" id="KW-1185">Reference proteome</keyword>
<dbReference type="InParanoid" id="A0A136IJ19"/>
<evidence type="ECO:0000313" key="1">
    <source>
        <dbReference type="EMBL" id="KXJ84975.1"/>
    </source>
</evidence>
<reference evidence="2" key="1">
    <citation type="submission" date="2016-02" db="EMBL/GenBank/DDBJ databases">
        <title>Draft genome sequence of Microdochium bolleyi, a fungal endophyte of beachgrass.</title>
        <authorList>
            <consortium name="DOE Joint Genome Institute"/>
            <person name="David A.S."/>
            <person name="May G."/>
            <person name="Haridas S."/>
            <person name="Lim J."/>
            <person name="Wang M."/>
            <person name="Labutti K."/>
            <person name="Lipzen A."/>
            <person name="Barry K."/>
            <person name="Grigoriev I.V."/>
        </authorList>
    </citation>
    <scope>NUCLEOTIDE SEQUENCE [LARGE SCALE GENOMIC DNA]</scope>
    <source>
        <strain evidence="2">J235TASD1</strain>
    </source>
</reference>
<accession>A0A136IJ19</accession>
<dbReference type="AlphaFoldDB" id="A0A136IJ19"/>